<keyword evidence="1" id="KW-0001">2Fe-2S</keyword>
<dbReference type="GO" id="GO:0046872">
    <property type="term" value="F:metal ion binding"/>
    <property type="evidence" value="ECO:0007669"/>
    <property type="project" value="UniProtKB-KW"/>
</dbReference>
<dbReference type="InterPro" id="IPR017941">
    <property type="entry name" value="Rieske_2Fe-2S"/>
</dbReference>
<proteinExistence type="predicted"/>
<keyword evidence="4" id="KW-0408">Iron</keyword>
<organism evidence="8 9">
    <name type="scientific">Parvularcula bermudensis (strain ATCC BAA-594 / HTCC2503 / KCTC 12087)</name>
    <dbReference type="NCBI Taxonomy" id="314260"/>
    <lineage>
        <taxon>Bacteria</taxon>
        <taxon>Pseudomonadati</taxon>
        <taxon>Pseudomonadota</taxon>
        <taxon>Alphaproteobacteria</taxon>
        <taxon>Parvularculales</taxon>
        <taxon>Parvularculaceae</taxon>
        <taxon>Parvularcula</taxon>
    </lineage>
</organism>
<keyword evidence="2" id="KW-0479">Metal-binding</keyword>
<dbReference type="PROSITE" id="PS51296">
    <property type="entry name" value="RIESKE"/>
    <property type="match status" value="1"/>
</dbReference>
<name>E0THG4_PARBH</name>
<evidence type="ECO:0000259" key="7">
    <source>
        <dbReference type="PROSITE" id="PS51296"/>
    </source>
</evidence>
<dbReference type="OrthoDB" id="9794175at2"/>
<evidence type="ECO:0000256" key="4">
    <source>
        <dbReference type="ARBA" id="ARBA00023004"/>
    </source>
</evidence>
<dbReference type="InterPro" id="IPR036922">
    <property type="entry name" value="Rieske_2Fe-2S_sf"/>
</dbReference>
<dbReference type="GO" id="GO:0042128">
    <property type="term" value="P:nitrate assimilation"/>
    <property type="evidence" value="ECO:0007669"/>
    <property type="project" value="UniProtKB-KW"/>
</dbReference>
<dbReference type="GO" id="GO:0008942">
    <property type="term" value="F:nitrite reductase [NAD(P)H] activity"/>
    <property type="evidence" value="ECO:0007669"/>
    <property type="project" value="InterPro"/>
</dbReference>
<keyword evidence="9" id="KW-1185">Reference proteome</keyword>
<evidence type="ECO:0000256" key="3">
    <source>
        <dbReference type="ARBA" id="ARBA00023002"/>
    </source>
</evidence>
<dbReference type="AlphaFoldDB" id="E0THG4"/>
<dbReference type="Proteomes" id="UP000001302">
    <property type="component" value="Chromosome"/>
</dbReference>
<feature type="domain" description="Rieske" evidence="7">
    <location>
        <begin position="9"/>
        <end position="104"/>
    </location>
</feature>
<evidence type="ECO:0000256" key="1">
    <source>
        <dbReference type="ARBA" id="ARBA00022714"/>
    </source>
</evidence>
<dbReference type="NCBIfam" id="TIGR02378">
    <property type="entry name" value="nirD_assim_sml"/>
    <property type="match status" value="1"/>
</dbReference>
<keyword evidence="6" id="KW-0534">Nitrate assimilation</keyword>
<dbReference type="InterPro" id="IPR012748">
    <property type="entry name" value="Rieske-like_NirD"/>
</dbReference>
<dbReference type="Gene3D" id="2.102.10.10">
    <property type="entry name" value="Rieske [2Fe-2S] iron-sulphur domain"/>
    <property type="match status" value="1"/>
</dbReference>
<dbReference type="RefSeq" id="WP_013301730.1">
    <property type="nucleotide sequence ID" value="NC_014414.1"/>
</dbReference>
<keyword evidence="5" id="KW-0411">Iron-sulfur</keyword>
<dbReference type="PANTHER" id="PTHR21496:SF23">
    <property type="entry name" value="3-PHENYLPROPIONATE_CINNAMIC ACID DIOXYGENASE FERREDOXIN SUBUNIT"/>
    <property type="match status" value="1"/>
</dbReference>
<dbReference type="PANTHER" id="PTHR21496">
    <property type="entry name" value="FERREDOXIN-RELATED"/>
    <property type="match status" value="1"/>
</dbReference>
<keyword evidence="3" id="KW-0560">Oxidoreductase</keyword>
<gene>
    <name evidence="8" type="ordered locus">PB2503_13594</name>
</gene>
<reference evidence="8 9" key="2">
    <citation type="journal article" date="2011" name="J. Bacteriol.">
        <title>Complete genome sequence of strain HTCC2503T of Parvularcula bermudensis, the type species of the order "Parvularculales" in the class Alphaproteobacteria.</title>
        <authorList>
            <person name="Oh H.M."/>
            <person name="Kang I."/>
            <person name="Vergin K.L."/>
            <person name="Kang D."/>
            <person name="Rhee K.H."/>
            <person name="Giovannoni S.J."/>
            <person name="Cho J.C."/>
        </authorList>
    </citation>
    <scope>NUCLEOTIDE SEQUENCE [LARGE SCALE GENOMIC DNA]</scope>
    <source>
        <strain evidence="9">ATCC BAA-594 / HTCC2503 / KCTC 12087</strain>
    </source>
</reference>
<evidence type="ECO:0000313" key="9">
    <source>
        <dbReference type="Proteomes" id="UP000001302"/>
    </source>
</evidence>
<evidence type="ECO:0000313" key="8">
    <source>
        <dbReference type="EMBL" id="ADM10756.1"/>
    </source>
</evidence>
<reference evidence="9" key="1">
    <citation type="submission" date="2010-08" db="EMBL/GenBank/DDBJ databases">
        <title>Genome sequence of Parvularcula bermudensis HTCC2503.</title>
        <authorList>
            <person name="Kang D.-M."/>
            <person name="Oh H.-M."/>
            <person name="Cho J.-C."/>
        </authorList>
    </citation>
    <scope>NUCLEOTIDE SEQUENCE [LARGE SCALE GENOMIC DNA]</scope>
    <source>
        <strain evidence="9">ATCC BAA-594 / HTCC2503 / KCTC 12087</strain>
    </source>
</reference>
<accession>E0THG4</accession>
<dbReference type="STRING" id="314260.PB2503_13594"/>
<evidence type="ECO:0000256" key="6">
    <source>
        <dbReference type="ARBA" id="ARBA00023063"/>
    </source>
</evidence>
<evidence type="ECO:0000256" key="5">
    <source>
        <dbReference type="ARBA" id="ARBA00023014"/>
    </source>
</evidence>
<dbReference type="SUPFAM" id="SSF50022">
    <property type="entry name" value="ISP domain"/>
    <property type="match status" value="1"/>
</dbReference>
<evidence type="ECO:0000256" key="2">
    <source>
        <dbReference type="ARBA" id="ARBA00022723"/>
    </source>
</evidence>
<dbReference type="KEGG" id="pbr:PB2503_13594"/>
<dbReference type="EMBL" id="CP002156">
    <property type="protein sequence ID" value="ADM10756.1"/>
    <property type="molecule type" value="Genomic_DNA"/>
</dbReference>
<dbReference type="eggNOG" id="COG2146">
    <property type="taxonomic scope" value="Bacteria"/>
</dbReference>
<sequence length="119" mass="12749">MDVLDQTLIDVCALADIPPRGARVVKAGGTCIAVFRTALDEVFALNDQCPHKGGPLSQGIVHDRAVTCPLHSLVLDLETGSARGPDEGRVVTHPVEVRRGRVLIDLRGLKAEASRHALR</sequence>
<protein>
    <recommendedName>
        <fullName evidence="7">Rieske domain-containing protein</fullName>
    </recommendedName>
</protein>
<dbReference type="Pfam" id="PF13806">
    <property type="entry name" value="Rieske_2"/>
    <property type="match status" value="1"/>
</dbReference>
<dbReference type="GO" id="GO:0051537">
    <property type="term" value="F:2 iron, 2 sulfur cluster binding"/>
    <property type="evidence" value="ECO:0007669"/>
    <property type="project" value="UniProtKB-KW"/>
</dbReference>
<dbReference type="CDD" id="cd03530">
    <property type="entry name" value="Rieske_NirD_small_Bacillus"/>
    <property type="match status" value="1"/>
</dbReference>
<dbReference type="HOGENOM" id="CLU_055690_5_1_5"/>